<dbReference type="AlphaFoldDB" id="A0AAJ0UF26"/>
<proteinExistence type="inferred from homology"/>
<dbReference type="GO" id="GO:0005886">
    <property type="term" value="C:plasma membrane"/>
    <property type="evidence" value="ECO:0007669"/>
    <property type="project" value="UniProtKB-SubCell"/>
</dbReference>
<evidence type="ECO:0000256" key="6">
    <source>
        <dbReference type="ARBA" id="ARBA00023136"/>
    </source>
</evidence>
<dbReference type="RefSeq" id="WP_201244698.1">
    <property type="nucleotide sequence ID" value="NZ_NHSF01000048.1"/>
</dbReference>
<dbReference type="PANTHER" id="PTHR34584">
    <property type="entry name" value="NA(+)/H(+) ANTIPORTER SUBUNIT E1"/>
    <property type="match status" value="1"/>
</dbReference>
<reference evidence="8" key="2">
    <citation type="journal article" date="2020" name="Microorganisms">
        <title>Osmotic Adaptation and Compatible Solute Biosynthesis of Phototrophic Bacteria as Revealed from Genome Analyses.</title>
        <authorList>
            <person name="Imhoff J.F."/>
            <person name="Rahn T."/>
            <person name="Kunzel S."/>
            <person name="Keller A."/>
            <person name="Neulinger S.C."/>
        </authorList>
    </citation>
    <scope>NUCLEOTIDE SEQUENCE</scope>
    <source>
        <strain evidence="8">DSM 4395</strain>
    </source>
</reference>
<evidence type="ECO:0000256" key="5">
    <source>
        <dbReference type="ARBA" id="ARBA00022989"/>
    </source>
</evidence>
<name>A0AAJ0UF26_HALSE</name>
<evidence type="ECO:0000256" key="3">
    <source>
        <dbReference type="ARBA" id="ARBA00022475"/>
    </source>
</evidence>
<dbReference type="PANTHER" id="PTHR34584:SF1">
    <property type="entry name" value="NA(+)_H(+) ANTIPORTER SUBUNIT E1"/>
    <property type="match status" value="1"/>
</dbReference>
<dbReference type="InterPro" id="IPR002758">
    <property type="entry name" value="Cation_antiport_E"/>
</dbReference>
<evidence type="ECO:0000256" key="1">
    <source>
        <dbReference type="ARBA" id="ARBA00004651"/>
    </source>
</evidence>
<evidence type="ECO:0000256" key="7">
    <source>
        <dbReference type="SAM" id="Phobius"/>
    </source>
</evidence>
<dbReference type="GO" id="GO:0008324">
    <property type="term" value="F:monoatomic cation transmembrane transporter activity"/>
    <property type="evidence" value="ECO:0007669"/>
    <property type="project" value="InterPro"/>
</dbReference>
<gene>
    <name evidence="8" type="ORF">CCR82_06985</name>
</gene>
<feature type="transmembrane region" description="Helical" evidence="7">
    <location>
        <begin position="65"/>
        <end position="93"/>
    </location>
</feature>
<comment type="subcellular location">
    <subcellularLocation>
        <location evidence="1">Cell membrane</location>
        <topology evidence="1">Multi-pass membrane protein</topology>
    </subcellularLocation>
</comment>
<feature type="transmembrane region" description="Helical" evidence="7">
    <location>
        <begin position="7"/>
        <end position="26"/>
    </location>
</feature>
<accession>A0AAJ0UF26</accession>
<reference evidence="8" key="1">
    <citation type="submission" date="2017-05" db="EMBL/GenBank/DDBJ databases">
        <authorList>
            <person name="Imhoff J.F."/>
            <person name="Rahn T."/>
            <person name="Kuenzel S."/>
            <person name="Neulinger S.C."/>
        </authorList>
    </citation>
    <scope>NUCLEOTIDE SEQUENCE</scope>
    <source>
        <strain evidence="8">DSM 4395</strain>
    </source>
</reference>
<dbReference type="EMBL" id="NHSF01000048">
    <property type="protein sequence ID" value="MBK5930273.1"/>
    <property type="molecule type" value="Genomic_DNA"/>
</dbReference>
<keyword evidence="5 7" id="KW-1133">Transmembrane helix</keyword>
<evidence type="ECO:0000256" key="2">
    <source>
        <dbReference type="ARBA" id="ARBA00006228"/>
    </source>
</evidence>
<keyword evidence="6 7" id="KW-0472">Membrane</keyword>
<comment type="caution">
    <text evidence="8">The sequence shown here is derived from an EMBL/GenBank/DDBJ whole genome shotgun (WGS) entry which is preliminary data.</text>
</comment>
<keyword evidence="9" id="KW-1185">Reference proteome</keyword>
<organism evidence="8 9">
    <name type="scientific">Halochromatium salexigens</name>
    <name type="common">Chromatium salexigens</name>
    <dbReference type="NCBI Taxonomy" id="49447"/>
    <lineage>
        <taxon>Bacteria</taxon>
        <taxon>Pseudomonadati</taxon>
        <taxon>Pseudomonadota</taxon>
        <taxon>Gammaproteobacteria</taxon>
        <taxon>Chromatiales</taxon>
        <taxon>Chromatiaceae</taxon>
        <taxon>Halochromatium</taxon>
    </lineage>
</organism>
<dbReference type="Pfam" id="PF01899">
    <property type="entry name" value="MNHE"/>
    <property type="match status" value="1"/>
</dbReference>
<evidence type="ECO:0000313" key="8">
    <source>
        <dbReference type="EMBL" id="MBK5930273.1"/>
    </source>
</evidence>
<dbReference type="Proteomes" id="UP001296967">
    <property type="component" value="Unassembled WGS sequence"/>
</dbReference>
<keyword evidence="3" id="KW-1003">Cell membrane</keyword>
<sequence>MPFPAGAFAAALTWRLLVFTLLWWLLTTGQQAALLFGAPFVIIAALLSTLARFRARAGEGPLQPVAPLALLRLIGFFLWHSLLGGVDVALRAFRWRLPLSPDLIDYPLRLPPGPATVLMSGLVSLMPGTLAVICAGRLRVHVLDRRGHWHQDLERLERCVGAVYRIPGF</sequence>
<evidence type="ECO:0000313" key="9">
    <source>
        <dbReference type="Proteomes" id="UP001296967"/>
    </source>
</evidence>
<keyword evidence="4 7" id="KW-0812">Transmembrane</keyword>
<protein>
    <submittedName>
        <fullName evidence="8">Uncharacterized protein</fullName>
    </submittedName>
</protein>
<comment type="similarity">
    <text evidence="2">Belongs to the CPA3 antiporters (TC 2.A.63) subunit E family.</text>
</comment>
<evidence type="ECO:0000256" key="4">
    <source>
        <dbReference type="ARBA" id="ARBA00022692"/>
    </source>
</evidence>
<feature type="transmembrane region" description="Helical" evidence="7">
    <location>
        <begin position="32"/>
        <end position="53"/>
    </location>
</feature>